<evidence type="ECO:0000313" key="2">
    <source>
        <dbReference type="Proteomes" id="UP000193224"/>
    </source>
</evidence>
<proteinExistence type="predicted"/>
<protein>
    <submittedName>
        <fullName evidence="1">Uncharacterized protein</fullName>
    </submittedName>
</protein>
<gene>
    <name evidence="1" type="ORF">ROA7745_02438</name>
</gene>
<dbReference type="AlphaFoldDB" id="A0A1X7BSV7"/>
<dbReference type="OrthoDB" id="4891072at2"/>
<name>A0A1X7BSV7_9RHOB</name>
<keyword evidence="2" id="KW-1185">Reference proteome</keyword>
<sequence length="565" mass="64425">MHEPNPDRTIALRDPNVVMRLARLGSFHQSRLSFMRVLLRRLKSENWTFEQRKFDIDEHGVGRAVYTAHGPERSYSLVAFANDLPPEKRSDRVIATEWDATFTLFDGIPTEDDVDRLSRNVPKQEAGRVSEKELSLSRANRSVRLWDYVVGQLASGNQPELEKIEAVGYLMRTTAVYGSGKFGAADREQSAHRPECQGPFQIEMLSVFLTRAFVMDLVEHMARLRAPDIAVPLDPALRRRFGIGNSTGLGMAPFLLNHPALISNWIHAREEALSRIRSLPVASEDEAHAFRDIAARADLHSDYWTSEHPVQVEKLKHLRADMDALAAHLETADLISNRPWDRLWHWSETALSLEGQEQLASLLMEPYGDLVDGLSSCMSADETQFYQIDGSMRVSDLKALIEDLYDWALDIDWTSREAQARVWYVSEEKLEPRMGERFDEPIEPYEQPLCPGRDAARMYSDLKNFEEGPIAAFLLRHPEHRHVVRRAQIAASHPYAEIRDNTISSTVMPIDLLRAKLSFFGACHFDPRSDRWVRINMFQHAPFPHELASGNADGWTYPYLPGQSA</sequence>
<accession>A0A1X7BSV7</accession>
<reference evidence="1 2" key="1">
    <citation type="submission" date="2017-03" db="EMBL/GenBank/DDBJ databases">
        <authorList>
            <person name="Afonso C.L."/>
            <person name="Miller P.J."/>
            <person name="Scott M.A."/>
            <person name="Spackman E."/>
            <person name="Goraichik I."/>
            <person name="Dimitrov K.M."/>
            <person name="Suarez D.L."/>
            <person name="Swayne D.E."/>
        </authorList>
    </citation>
    <scope>NUCLEOTIDE SEQUENCE [LARGE SCALE GENOMIC DNA]</scope>
    <source>
        <strain evidence="1 2">CECT 7745</strain>
    </source>
</reference>
<organism evidence="1 2">
    <name type="scientific">Roseovarius aestuarii</name>
    <dbReference type="NCBI Taxonomy" id="475083"/>
    <lineage>
        <taxon>Bacteria</taxon>
        <taxon>Pseudomonadati</taxon>
        <taxon>Pseudomonadota</taxon>
        <taxon>Alphaproteobacteria</taxon>
        <taxon>Rhodobacterales</taxon>
        <taxon>Roseobacteraceae</taxon>
        <taxon>Roseovarius</taxon>
    </lineage>
</organism>
<dbReference type="Proteomes" id="UP000193224">
    <property type="component" value="Unassembled WGS sequence"/>
</dbReference>
<evidence type="ECO:0000313" key="1">
    <source>
        <dbReference type="EMBL" id="SMC12610.1"/>
    </source>
</evidence>
<dbReference type="EMBL" id="FWXB01000008">
    <property type="protein sequence ID" value="SMC12610.1"/>
    <property type="molecule type" value="Genomic_DNA"/>
</dbReference>
<dbReference type="RefSeq" id="WP_085800558.1">
    <property type="nucleotide sequence ID" value="NZ_FWXB01000008.1"/>
</dbReference>